<evidence type="ECO:0000313" key="3">
    <source>
        <dbReference type="Proteomes" id="UP001341281"/>
    </source>
</evidence>
<reference evidence="2 3" key="1">
    <citation type="submission" date="2024-02" db="EMBL/GenBank/DDBJ databases">
        <title>High-quality chromosome-scale genome assembly of Pensacola bahiagrass (Paspalum notatum Flugge var. saurae).</title>
        <authorList>
            <person name="Vega J.M."/>
            <person name="Podio M."/>
            <person name="Orjuela J."/>
            <person name="Siena L.A."/>
            <person name="Pessino S.C."/>
            <person name="Combes M.C."/>
            <person name="Mariac C."/>
            <person name="Albertini E."/>
            <person name="Pupilli F."/>
            <person name="Ortiz J.P.A."/>
            <person name="Leblanc O."/>
        </authorList>
    </citation>
    <scope>NUCLEOTIDE SEQUENCE [LARGE SCALE GENOMIC DNA]</scope>
    <source>
        <strain evidence="2">R1</strain>
        <tissue evidence="2">Leaf</tissue>
    </source>
</reference>
<dbReference type="SUPFAM" id="SSF54160">
    <property type="entry name" value="Chromo domain-like"/>
    <property type="match status" value="1"/>
</dbReference>
<dbReference type="InterPro" id="IPR016197">
    <property type="entry name" value="Chromo-like_dom_sf"/>
</dbReference>
<accession>A0AAQ3TPF4</accession>
<name>A0AAQ3TPF4_PASNO</name>
<gene>
    <name evidence="2" type="ORF">U9M48_024750</name>
</gene>
<organism evidence="2 3">
    <name type="scientific">Paspalum notatum var. saurae</name>
    <dbReference type="NCBI Taxonomy" id="547442"/>
    <lineage>
        <taxon>Eukaryota</taxon>
        <taxon>Viridiplantae</taxon>
        <taxon>Streptophyta</taxon>
        <taxon>Embryophyta</taxon>
        <taxon>Tracheophyta</taxon>
        <taxon>Spermatophyta</taxon>
        <taxon>Magnoliopsida</taxon>
        <taxon>Liliopsida</taxon>
        <taxon>Poales</taxon>
        <taxon>Poaceae</taxon>
        <taxon>PACMAD clade</taxon>
        <taxon>Panicoideae</taxon>
        <taxon>Andropogonodae</taxon>
        <taxon>Paspaleae</taxon>
        <taxon>Paspalinae</taxon>
        <taxon>Paspalum</taxon>
    </lineage>
</organism>
<sequence>MANTDDIWSTVWKVVVPVGSVLHASCIWAWPGSNHRKTAQRFALFSLRCPAVPCQSVASPSPTRRPFGHLPSRSPTRIQSMGSSSNTNSSGGGSDKEDKGKRKNSSEPSFKEGDRVLAYHGPLLYEAKVQRIENLDGERRYFVHYLLG</sequence>
<dbReference type="Gene3D" id="2.30.30.140">
    <property type="match status" value="1"/>
</dbReference>
<keyword evidence="3" id="KW-1185">Reference proteome</keyword>
<evidence type="ECO:0000313" key="2">
    <source>
        <dbReference type="EMBL" id="WVZ76819.1"/>
    </source>
</evidence>
<dbReference type="Proteomes" id="UP001341281">
    <property type="component" value="Chromosome 05"/>
</dbReference>
<feature type="compositionally biased region" description="Low complexity" evidence="1">
    <location>
        <begin position="80"/>
        <end position="89"/>
    </location>
</feature>
<dbReference type="EMBL" id="CP144749">
    <property type="protein sequence ID" value="WVZ76819.1"/>
    <property type="molecule type" value="Genomic_DNA"/>
</dbReference>
<feature type="region of interest" description="Disordered" evidence="1">
    <location>
        <begin position="55"/>
        <end position="112"/>
    </location>
</feature>
<evidence type="ECO:0000256" key="1">
    <source>
        <dbReference type="SAM" id="MobiDB-lite"/>
    </source>
</evidence>
<dbReference type="AlphaFoldDB" id="A0AAQ3TPF4"/>
<protein>
    <submittedName>
        <fullName evidence="2">Uncharacterized protein</fullName>
    </submittedName>
</protein>
<proteinExistence type="predicted"/>